<dbReference type="InterPro" id="IPR037284">
    <property type="entry name" value="SUF_FeS_clus_asmbl_SufBD_sf"/>
</dbReference>
<dbReference type="InterPro" id="IPR055346">
    <property type="entry name" value="Fe-S_cluster_assembly_SufBD"/>
</dbReference>
<dbReference type="PANTHER" id="PTHR43575:SF1">
    <property type="entry name" value="PROTEIN ABCI7, CHLOROPLASTIC"/>
    <property type="match status" value="1"/>
</dbReference>
<dbReference type="EMBL" id="FRAA01000003">
    <property type="protein sequence ID" value="SHK20847.1"/>
    <property type="molecule type" value="Genomic_DNA"/>
</dbReference>
<organism evidence="4 5">
    <name type="scientific">Reichenbachiella agariperforans</name>
    <dbReference type="NCBI Taxonomy" id="156994"/>
    <lineage>
        <taxon>Bacteria</taxon>
        <taxon>Pseudomonadati</taxon>
        <taxon>Bacteroidota</taxon>
        <taxon>Cytophagia</taxon>
        <taxon>Cytophagales</taxon>
        <taxon>Reichenbachiellaceae</taxon>
        <taxon>Reichenbachiella</taxon>
    </lineage>
</organism>
<protein>
    <submittedName>
        <fullName evidence="4">Iron-regulated ABC transporter permease protein SufD</fullName>
    </submittedName>
</protein>
<evidence type="ECO:0000313" key="5">
    <source>
        <dbReference type="Proteomes" id="UP000184474"/>
    </source>
</evidence>
<dbReference type="Pfam" id="PF01458">
    <property type="entry name" value="SUFBD_core"/>
    <property type="match status" value="1"/>
</dbReference>
<dbReference type="InterPro" id="IPR045595">
    <property type="entry name" value="SufBD_N"/>
</dbReference>
<dbReference type="InterPro" id="IPR000825">
    <property type="entry name" value="SUF_FeS_clus_asmbl_SufBD_core"/>
</dbReference>
<dbReference type="RefSeq" id="WP_073122475.1">
    <property type="nucleotide sequence ID" value="NZ_FRAA01000003.1"/>
</dbReference>
<feature type="domain" description="SUF system FeS cluster assembly SufBD core" evidence="2">
    <location>
        <begin position="180"/>
        <end position="402"/>
    </location>
</feature>
<dbReference type="GO" id="GO:0016226">
    <property type="term" value="P:iron-sulfur cluster assembly"/>
    <property type="evidence" value="ECO:0007669"/>
    <property type="project" value="InterPro"/>
</dbReference>
<accession>A0A1M6QLF6</accession>
<evidence type="ECO:0000259" key="2">
    <source>
        <dbReference type="Pfam" id="PF01458"/>
    </source>
</evidence>
<dbReference type="NCBIfam" id="TIGR01981">
    <property type="entry name" value="sufD"/>
    <property type="match status" value="1"/>
</dbReference>
<evidence type="ECO:0000256" key="1">
    <source>
        <dbReference type="ARBA" id="ARBA00043967"/>
    </source>
</evidence>
<reference evidence="5" key="1">
    <citation type="submission" date="2016-11" db="EMBL/GenBank/DDBJ databases">
        <authorList>
            <person name="Varghese N."/>
            <person name="Submissions S."/>
        </authorList>
    </citation>
    <scope>NUCLEOTIDE SEQUENCE [LARGE SCALE GENOMIC DNA]</scope>
    <source>
        <strain evidence="5">DSM 26134</strain>
    </source>
</reference>
<dbReference type="AlphaFoldDB" id="A0A1M6QLF6"/>
<name>A0A1M6QLF6_REIAG</name>
<dbReference type="Pfam" id="PF19295">
    <property type="entry name" value="SufBD_N"/>
    <property type="match status" value="1"/>
</dbReference>
<evidence type="ECO:0000259" key="3">
    <source>
        <dbReference type="Pfam" id="PF19295"/>
    </source>
</evidence>
<comment type="similarity">
    <text evidence="1">Belongs to the iron-sulfur cluster assembly SufBD family.</text>
</comment>
<evidence type="ECO:0000313" key="4">
    <source>
        <dbReference type="EMBL" id="SHK20847.1"/>
    </source>
</evidence>
<dbReference type="STRING" id="156994.SAMN04488028_103369"/>
<dbReference type="Proteomes" id="UP000184474">
    <property type="component" value="Unassembled WGS sequence"/>
</dbReference>
<gene>
    <name evidence="4" type="ORF">SAMN04488028_103369</name>
</gene>
<dbReference type="SUPFAM" id="SSF101960">
    <property type="entry name" value="Stabilizer of iron transporter SufD"/>
    <property type="match status" value="1"/>
</dbReference>
<feature type="domain" description="SUF system FeS cluster assembly SufBD N-terminal" evidence="3">
    <location>
        <begin position="11"/>
        <end position="165"/>
    </location>
</feature>
<proteinExistence type="inferred from homology"/>
<sequence>MSTKKIFGQELIDQAEQYVSNLNGNAIAHLKDNRTQGLAYLKENGFPGPKAEEYKFTRLTKAISGKFDFATPIAQGDLPMDKIADIKKRHAGANILFFINGVYNAEQSEIVSTAEELRIDSLADRADAHELIAENSDPFQAQNNVYVNSGVVIEVPKNKKVAQPVLCYYISVDNGVNYGFVKNIYLANESSQADFVHFHFSEGNAKTFVNETKNYLVKANANIKLYKVQEESENAVYVGNTNVYQEKDSVFSSFVFTFDGEVVRNNLNIRVDGQGCESNMYGLYLAKGKTHIDNHTLVDHIQPNCNSNELYKGIIADQAKGVFNGKIFVRQAAQKTNAFQSNGNILLSDNATIHTKPQLEIWADDVKCSHGCTTGQLDEEAIFYLRARGIDKDKAKSMILLANAGEVIEHIGLGWLKMEIADKVMERLQVD</sequence>
<dbReference type="PANTHER" id="PTHR43575">
    <property type="entry name" value="PROTEIN ABCI7, CHLOROPLASTIC"/>
    <property type="match status" value="1"/>
</dbReference>
<keyword evidence="5" id="KW-1185">Reference proteome</keyword>
<dbReference type="InterPro" id="IPR011542">
    <property type="entry name" value="SUF_FeS_clus_asmbl_SufD"/>
</dbReference>